<dbReference type="EMBL" id="CACVBM020001884">
    <property type="protein sequence ID" value="CAA7061598.1"/>
    <property type="molecule type" value="Genomic_DNA"/>
</dbReference>
<organism evidence="2 3">
    <name type="scientific">Microthlaspi erraticum</name>
    <dbReference type="NCBI Taxonomy" id="1685480"/>
    <lineage>
        <taxon>Eukaryota</taxon>
        <taxon>Viridiplantae</taxon>
        <taxon>Streptophyta</taxon>
        <taxon>Embryophyta</taxon>
        <taxon>Tracheophyta</taxon>
        <taxon>Spermatophyta</taxon>
        <taxon>Magnoliopsida</taxon>
        <taxon>eudicotyledons</taxon>
        <taxon>Gunneridae</taxon>
        <taxon>Pentapetalae</taxon>
        <taxon>rosids</taxon>
        <taxon>malvids</taxon>
        <taxon>Brassicales</taxon>
        <taxon>Brassicaceae</taxon>
        <taxon>Coluteocarpeae</taxon>
        <taxon>Microthlaspi</taxon>
    </lineage>
</organism>
<gene>
    <name evidence="2" type="ORF">MERR_LOCUS48834</name>
</gene>
<evidence type="ECO:0000313" key="3">
    <source>
        <dbReference type="Proteomes" id="UP000467841"/>
    </source>
</evidence>
<dbReference type="AlphaFoldDB" id="A0A6D2L9Q2"/>
<feature type="compositionally biased region" description="Polar residues" evidence="1">
    <location>
        <begin position="50"/>
        <end position="59"/>
    </location>
</feature>
<feature type="region of interest" description="Disordered" evidence="1">
    <location>
        <begin position="1"/>
        <end position="74"/>
    </location>
</feature>
<comment type="caution">
    <text evidence="2">The sequence shown here is derived from an EMBL/GenBank/DDBJ whole genome shotgun (WGS) entry which is preliminary data.</text>
</comment>
<dbReference type="Proteomes" id="UP000467841">
    <property type="component" value="Unassembled WGS sequence"/>
</dbReference>
<sequence>MMTAKQPELPEQEQQLKGGALRNIPVGGGSRKNIKRSVSSSSSSSPSSSLKNINLSVSDQKPDHRSSDPKSEKE</sequence>
<reference evidence="2" key="1">
    <citation type="submission" date="2020-01" db="EMBL/GenBank/DDBJ databases">
        <authorList>
            <person name="Mishra B."/>
        </authorList>
    </citation>
    <scope>NUCLEOTIDE SEQUENCE [LARGE SCALE GENOMIC DNA]</scope>
</reference>
<feature type="compositionally biased region" description="Basic and acidic residues" evidence="1">
    <location>
        <begin position="60"/>
        <end position="74"/>
    </location>
</feature>
<accession>A0A6D2L9Q2</accession>
<evidence type="ECO:0000256" key="1">
    <source>
        <dbReference type="SAM" id="MobiDB-lite"/>
    </source>
</evidence>
<proteinExistence type="predicted"/>
<name>A0A6D2L9Q2_9BRAS</name>
<feature type="compositionally biased region" description="Low complexity" evidence="1">
    <location>
        <begin position="1"/>
        <end position="16"/>
    </location>
</feature>
<keyword evidence="3" id="KW-1185">Reference proteome</keyword>
<feature type="compositionally biased region" description="Low complexity" evidence="1">
    <location>
        <begin position="37"/>
        <end position="49"/>
    </location>
</feature>
<protein>
    <submittedName>
        <fullName evidence="2">Uncharacterized protein</fullName>
    </submittedName>
</protein>
<evidence type="ECO:0000313" key="2">
    <source>
        <dbReference type="EMBL" id="CAA7061598.1"/>
    </source>
</evidence>